<proteinExistence type="predicted"/>
<sequence length="129" mass="14647">MENLLIKGTFTRLETLTSEKTVSKDTSVTEIEVKRDLIEQLQINLHKIAENYCETDTLENLDVTQKDIEDINKRIGKTKAGLQLLMYSSKKNENININLNGNGKHSICLPQMPLPEFSRVIAESSNLKN</sequence>
<dbReference type="OrthoDB" id="10527568at2759"/>
<dbReference type="AlphaFoldDB" id="A0A8X6L122"/>
<reference evidence="1" key="1">
    <citation type="submission" date="2020-07" db="EMBL/GenBank/DDBJ databases">
        <title>Multicomponent nature underlies the extraordinary mechanical properties of spider dragline silk.</title>
        <authorList>
            <person name="Kono N."/>
            <person name="Nakamura H."/>
            <person name="Mori M."/>
            <person name="Yoshida Y."/>
            <person name="Ohtoshi R."/>
            <person name="Malay A.D."/>
            <person name="Moran D.A.P."/>
            <person name="Tomita M."/>
            <person name="Numata K."/>
            <person name="Arakawa K."/>
        </authorList>
    </citation>
    <scope>NUCLEOTIDE SEQUENCE</scope>
</reference>
<dbReference type="EMBL" id="BMAO01033752">
    <property type="protein sequence ID" value="GFQ91566.1"/>
    <property type="molecule type" value="Genomic_DNA"/>
</dbReference>
<protein>
    <submittedName>
        <fullName evidence="1">Uncharacterized protein</fullName>
    </submittedName>
</protein>
<evidence type="ECO:0000313" key="1">
    <source>
        <dbReference type="EMBL" id="GFQ91566.1"/>
    </source>
</evidence>
<accession>A0A8X6L122</accession>
<keyword evidence="2" id="KW-1185">Reference proteome</keyword>
<comment type="caution">
    <text evidence="1">The sequence shown here is derived from an EMBL/GenBank/DDBJ whole genome shotgun (WGS) entry which is preliminary data.</text>
</comment>
<name>A0A8X6L122_TRICU</name>
<dbReference type="Proteomes" id="UP000887116">
    <property type="component" value="Unassembled WGS sequence"/>
</dbReference>
<gene>
    <name evidence="1" type="primary">AVEN_170572_1</name>
    <name evidence="1" type="ORF">TNCT_644621</name>
</gene>
<evidence type="ECO:0000313" key="2">
    <source>
        <dbReference type="Proteomes" id="UP000887116"/>
    </source>
</evidence>
<organism evidence="1 2">
    <name type="scientific">Trichonephila clavata</name>
    <name type="common">Joro spider</name>
    <name type="synonym">Nephila clavata</name>
    <dbReference type="NCBI Taxonomy" id="2740835"/>
    <lineage>
        <taxon>Eukaryota</taxon>
        <taxon>Metazoa</taxon>
        <taxon>Ecdysozoa</taxon>
        <taxon>Arthropoda</taxon>
        <taxon>Chelicerata</taxon>
        <taxon>Arachnida</taxon>
        <taxon>Araneae</taxon>
        <taxon>Araneomorphae</taxon>
        <taxon>Entelegynae</taxon>
        <taxon>Araneoidea</taxon>
        <taxon>Nephilidae</taxon>
        <taxon>Trichonephila</taxon>
    </lineage>
</organism>